<dbReference type="Proteomes" id="UP001497516">
    <property type="component" value="Chromosome 7"/>
</dbReference>
<accession>A0AAV2FZB4</accession>
<organism evidence="1 2">
    <name type="scientific">Linum trigynum</name>
    <dbReference type="NCBI Taxonomy" id="586398"/>
    <lineage>
        <taxon>Eukaryota</taxon>
        <taxon>Viridiplantae</taxon>
        <taxon>Streptophyta</taxon>
        <taxon>Embryophyta</taxon>
        <taxon>Tracheophyta</taxon>
        <taxon>Spermatophyta</taxon>
        <taxon>Magnoliopsida</taxon>
        <taxon>eudicotyledons</taxon>
        <taxon>Gunneridae</taxon>
        <taxon>Pentapetalae</taxon>
        <taxon>rosids</taxon>
        <taxon>fabids</taxon>
        <taxon>Malpighiales</taxon>
        <taxon>Linaceae</taxon>
        <taxon>Linum</taxon>
    </lineage>
</organism>
<gene>
    <name evidence="1" type="ORF">LTRI10_LOCUS43306</name>
</gene>
<dbReference type="AlphaFoldDB" id="A0AAV2FZB4"/>
<dbReference type="EMBL" id="OZ034820">
    <property type="protein sequence ID" value="CAL1403367.1"/>
    <property type="molecule type" value="Genomic_DNA"/>
</dbReference>
<evidence type="ECO:0000313" key="1">
    <source>
        <dbReference type="EMBL" id="CAL1403367.1"/>
    </source>
</evidence>
<keyword evidence="2" id="KW-1185">Reference proteome</keyword>
<proteinExistence type="predicted"/>
<reference evidence="1 2" key="1">
    <citation type="submission" date="2024-04" db="EMBL/GenBank/DDBJ databases">
        <authorList>
            <person name="Fracassetti M."/>
        </authorList>
    </citation>
    <scope>NUCLEOTIDE SEQUENCE [LARGE SCALE GENOMIC DNA]</scope>
</reference>
<evidence type="ECO:0000313" key="2">
    <source>
        <dbReference type="Proteomes" id="UP001497516"/>
    </source>
</evidence>
<sequence length="130" mass="14645">MLKNGEGEWIDDPFALMELVRTYFSNLYTEEGGELEVLQVEFPTLDGSLWAGVARDPDAEEVKRAIRAVGALKALGKDGLNPIFFQKCWETVGPSLVQFILDWWANPGKIREVNSTILVLILKVLQPIFH</sequence>
<name>A0AAV2FZB4_9ROSI</name>
<protein>
    <submittedName>
        <fullName evidence="1">Uncharacterized protein</fullName>
    </submittedName>
</protein>